<keyword evidence="3" id="KW-0813">Transport</keyword>
<keyword evidence="10 16" id="KW-0472">Membrane</keyword>
<keyword evidence="12" id="KW-0325">Glycoprotein</keyword>
<dbReference type="Pfam" id="PF01490">
    <property type="entry name" value="Aa_trans"/>
    <property type="match status" value="1"/>
</dbReference>
<keyword evidence="7" id="KW-0029">Amino-acid transport</keyword>
<feature type="transmembrane region" description="Helical" evidence="16">
    <location>
        <begin position="346"/>
        <end position="365"/>
    </location>
</feature>
<feature type="transmembrane region" description="Helical" evidence="16">
    <location>
        <begin position="386"/>
        <end position="406"/>
    </location>
</feature>
<dbReference type="GO" id="GO:0031902">
    <property type="term" value="C:late endosome membrane"/>
    <property type="evidence" value="ECO:0007669"/>
    <property type="project" value="UniProtKB-SubCell"/>
</dbReference>
<feature type="transmembrane region" description="Helical" evidence="16">
    <location>
        <begin position="269"/>
        <end position="287"/>
    </location>
</feature>
<evidence type="ECO:0000256" key="3">
    <source>
        <dbReference type="ARBA" id="ARBA00022448"/>
    </source>
</evidence>
<feature type="transmembrane region" description="Helical" evidence="16">
    <location>
        <begin position="314"/>
        <end position="334"/>
    </location>
</feature>
<evidence type="ECO:0000256" key="13">
    <source>
        <dbReference type="ARBA" id="ARBA00023228"/>
    </source>
</evidence>
<dbReference type="GO" id="GO:0046872">
    <property type="term" value="F:metal ion binding"/>
    <property type="evidence" value="ECO:0007669"/>
    <property type="project" value="UniProtKB-KW"/>
</dbReference>
<evidence type="ECO:0000256" key="15">
    <source>
        <dbReference type="SAM" id="MobiDB-lite"/>
    </source>
</evidence>
<feature type="region of interest" description="Disordered" evidence="15">
    <location>
        <begin position="1"/>
        <end position="37"/>
    </location>
</feature>
<accession>A0A139WG77</accession>
<proteinExistence type="inferred from homology"/>
<organism evidence="18 19">
    <name type="scientific">Tribolium castaneum</name>
    <name type="common">Red flour beetle</name>
    <dbReference type="NCBI Taxonomy" id="7070"/>
    <lineage>
        <taxon>Eukaryota</taxon>
        <taxon>Metazoa</taxon>
        <taxon>Ecdysozoa</taxon>
        <taxon>Arthropoda</taxon>
        <taxon>Hexapoda</taxon>
        <taxon>Insecta</taxon>
        <taxon>Pterygota</taxon>
        <taxon>Neoptera</taxon>
        <taxon>Endopterygota</taxon>
        <taxon>Coleoptera</taxon>
        <taxon>Polyphaga</taxon>
        <taxon>Cucujiformia</taxon>
        <taxon>Tenebrionidae</taxon>
        <taxon>Tenebrionidae incertae sedis</taxon>
        <taxon>Tribolium</taxon>
    </lineage>
</organism>
<dbReference type="InterPro" id="IPR013057">
    <property type="entry name" value="AA_transpt_TM"/>
</dbReference>
<evidence type="ECO:0000256" key="12">
    <source>
        <dbReference type="ARBA" id="ARBA00023180"/>
    </source>
</evidence>
<dbReference type="GO" id="GO:0005765">
    <property type="term" value="C:lysosomal membrane"/>
    <property type="evidence" value="ECO:0007669"/>
    <property type="project" value="UniProtKB-SubCell"/>
</dbReference>
<evidence type="ECO:0000256" key="4">
    <source>
        <dbReference type="ARBA" id="ARBA00022692"/>
    </source>
</evidence>
<name>A0A139WG77_TRICA</name>
<evidence type="ECO:0000256" key="2">
    <source>
        <dbReference type="ARBA" id="ARBA00004155"/>
    </source>
</evidence>
<evidence type="ECO:0000256" key="16">
    <source>
        <dbReference type="SAM" id="Phobius"/>
    </source>
</evidence>
<evidence type="ECO:0000313" key="18">
    <source>
        <dbReference type="EMBL" id="KYB26973.1"/>
    </source>
</evidence>
<gene>
    <name evidence="18" type="primary">AUGUSTUS-3.0.2_15635</name>
    <name evidence="18" type="ORF">TcasGA2_TC015635</name>
</gene>
<evidence type="ECO:0000256" key="5">
    <source>
        <dbReference type="ARBA" id="ARBA00022723"/>
    </source>
</evidence>
<dbReference type="Proteomes" id="UP000007266">
    <property type="component" value="Linkage group 6"/>
</dbReference>
<protein>
    <submittedName>
        <fullName evidence="18">Amino acid permease F13H10.3-like Protein</fullName>
    </submittedName>
</protein>
<feature type="transmembrane region" description="Helical" evidence="16">
    <location>
        <begin position="194"/>
        <end position="214"/>
    </location>
</feature>
<feature type="transmembrane region" description="Helical" evidence="16">
    <location>
        <begin position="115"/>
        <end position="138"/>
    </location>
</feature>
<keyword evidence="4 16" id="KW-0812">Transmembrane</keyword>
<evidence type="ECO:0000256" key="10">
    <source>
        <dbReference type="ARBA" id="ARBA00023136"/>
    </source>
</evidence>
<evidence type="ECO:0000256" key="11">
    <source>
        <dbReference type="ARBA" id="ARBA00023157"/>
    </source>
</evidence>
<dbReference type="eggNOG" id="KOG1305">
    <property type="taxonomic scope" value="Eukaryota"/>
</dbReference>
<dbReference type="PANTHER" id="PTHR22950:SF244">
    <property type="entry name" value="NEUTRAL AMINO ACID TRANSPORTER 9"/>
    <property type="match status" value="1"/>
</dbReference>
<evidence type="ECO:0000256" key="8">
    <source>
        <dbReference type="ARBA" id="ARBA00022989"/>
    </source>
</evidence>
<sequence length="558" mass="63688">MDSETESQPLMSSCSSQSFGSTNECGFKNDSDTDTEADRATKIQAATIPPILIQKQNRQFLYKSSYEHPDFEVYSNDGDDYKTDILTGEKSLSGKNGAPVNYDYRDPELPETNSSLVTIFAIWNTTVGTSLLSMSWGIEKTGLFPAIFINIAIAAICLYTTYTILKVNEKHGVIGQNGEVCDLCRALIGRWAEILAKVFSLVVLIGANIVYWILMSNFFYHSVQFFYGILLHLDDTPVSNVTVLCPKNETIVQIATSTPTNQFARIWDLYSTVPVILGLIMFPMLNWKSPTFFTKFNSLGTFLPVWSGSIAKRLVLGTFSVLYLIVFVATKAGIWGINMPDWEIEFYMKPTFCALSGMLSLSYFIHNIIISIMRNNKHQEHNGRDLTIAFGLVTFTYLFIGVVFYVCFPLPKFCIEDQKMDEENNGQIANYLLVCPRDCEDHTSVLQLFRRLKPPNCPFIATRVWSRDTRKQKCCMWGVLYQSIDETPYLQGTQAKELRKQLNAWRPIGGEIVDYEFYQNQATNESGWVFTWRRLACTHQPHFPKQDNTRTEELKMYM</sequence>
<reference evidence="18 19" key="1">
    <citation type="journal article" date="2008" name="Nature">
        <title>The genome of the model beetle and pest Tribolium castaneum.</title>
        <authorList>
            <consortium name="Tribolium Genome Sequencing Consortium"/>
            <person name="Richards S."/>
            <person name="Gibbs R.A."/>
            <person name="Weinstock G.M."/>
            <person name="Brown S.J."/>
            <person name="Denell R."/>
            <person name="Beeman R.W."/>
            <person name="Gibbs R."/>
            <person name="Beeman R.W."/>
            <person name="Brown S.J."/>
            <person name="Bucher G."/>
            <person name="Friedrich M."/>
            <person name="Grimmelikhuijzen C.J."/>
            <person name="Klingler M."/>
            <person name="Lorenzen M."/>
            <person name="Richards S."/>
            <person name="Roth S."/>
            <person name="Schroder R."/>
            <person name="Tautz D."/>
            <person name="Zdobnov E.M."/>
            <person name="Muzny D."/>
            <person name="Gibbs R.A."/>
            <person name="Weinstock G.M."/>
            <person name="Attaway T."/>
            <person name="Bell S."/>
            <person name="Buhay C.J."/>
            <person name="Chandrabose M.N."/>
            <person name="Chavez D."/>
            <person name="Clerk-Blankenburg K.P."/>
            <person name="Cree A."/>
            <person name="Dao M."/>
            <person name="Davis C."/>
            <person name="Chacko J."/>
            <person name="Dinh H."/>
            <person name="Dugan-Rocha S."/>
            <person name="Fowler G."/>
            <person name="Garner T.T."/>
            <person name="Garnes J."/>
            <person name="Gnirke A."/>
            <person name="Hawes A."/>
            <person name="Hernandez J."/>
            <person name="Hines S."/>
            <person name="Holder M."/>
            <person name="Hume J."/>
            <person name="Jhangiani S.N."/>
            <person name="Joshi V."/>
            <person name="Khan Z.M."/>
            <person name="Jackson L."/>
            <person name="Kovar C."/>
            <person name="Kowis A."/>
            <person name="Lee S."/>
            <person name="Lewis L.R."/>
            <person name="Margolis J."/>
            <person name="Morgan M."/>
            <person name="Nazareth L.V."/>
            <person name="Nguyen N."/>
            <person name="Okwuonu G."/>
            <person name="Parker D."/>
            <person name="Richards S."/>
            <person name="Ruiz S.J."/>
            <person name="Santibanez J."/>
            <person name="Savard J."/>
            <person name="Scherer S.E."/>
            <person name="Schneider B."/>
            <person name="Sodergren E."/>
            <person name="Tautz D."/>
            <person name="Vattahil S."/>
            <person name="Villasana D."/>
            <person name="White C.S."/>
            <person name="Wright R."/>
            <person name="Park Y."/>
            <person name="Beeman R.W."/>
            <person name="Lord J."/>
            <person name="Oppert B."/>
            <person name="Lorenzen M."/>
            <person name="Brown S."/>
            <person name="Wang L."/>
            <person name="Savard J."/>
            <person name="Tautz D."/>
            <person name="Richards S."/>
            <person name="Weinstock G."/>
            <person name="Gibbs R.A."/>
            <person name="Liu Y."/>
            <person name="Worley K."/>
            <person name="Weinstock G."/>
            <person name="Elsik C.G."/>
            <person name="Reese J.T."/>
            <person name="Elhaik E."/>
            <person name="Landan G."/>
            <person name="Graur D."/>
            <person name="Arensburger P."/>
            <person name="Atkinson P."/>
            <person name="Beeman R.W."/>
            <person name="Beidler J."/>
            <person name="Brown S.J."/>
            <person name="Demuth J.P."/>
            <person name="Drury D.W."/>
            <person name="Du Y.Z."/>
            <person name="Fujiwara H."/>
            <person name="Lorenzen M."/>
            <person name="Maselli V."/>
            <person name="Osanai M."/>
            <person name="Park Y."/>
            <person name="Robertson H.M."/>
            <person name="Tu Z."/>
            <person name="Wang J.J."/>
            <person name="Wang S."/>
            <person name="Richards S."/>
            <person name="Song H."/>
            <person name="Zhang L."/>
            <person name="Sodergren E."/>
            <person name="Werner D."/>
            <person name="Stanke M."/>
            <person name="Morgenstern B."/>
            <person name="Solovyev V."/>
            <person name="Kosarev P."/>
            <person name="Brown G."/>
            <person name="Chen H.C."/>
            <person name="Ermolaeva O."/>
            <person name="Hlavina W."/>
            <person name="Kapustin Y."/>
            <person name="Kiryutin B."/>
            <person name="Kitts P."/>
            <person name="Maglott D."/>
            <person name="Pruitt K."/>
            <person name="Sapojnikov V."/>
            <person name="Souvorov A."/>
            <person name="Mackey A.J."/>
            <person name="Waterhouse R.M."/>
            <person name="Wyder S."/>
            <person name="Zdobnov E.M."/>
            <person name="Zdobnov E.M."/>
            <person name="Wyder S."/>
            <person name="Kriventseva E.V."/>
            <person name="Kadowaki T."/>
            <person name="Bork P."/>
            <person name="Aranda M."/>
            <person name="Bao R."/>
            <person name="Beermann A."/>
            <person name="Berns N."/>
            <person name="Bolognesi R."/>
            <person name="Bonneton F."/>
            <person name="Bopp D."/>
            <person name="Brown S.J."/>
            <person name="Bucher G."/>
            <person name="Butts T."/>
            <person name="Chaumot A."/>
            <person name="Denell R.E."/>
            <person name="Ferrier D.E."/>
            <person name="Friedrich M."/>
            <person name="Gordon C.M."/>
            <person name="Jindra M."/>
            <person name="Klingler M."/>
            <person name="Lan Q."/>
            <person name="Lattorff H.M."/>
            <person name="Laudet V."/>
            <person name="von Levetsow C."/>
            <person name="Liu Z."/>
            <person name="Lutz R."/>
            <person name="Lynch J.A."/>
            <person name="da Fonseca R.N."/>
            <person name="Posnien N."/>
            <person name="Reuter R."/>
            <person name="Roth S."/>
            <person name="Savard J."/>
            <person name="Schinko J.B."/>
            <person name="Schmitt C."/>
            <person name="Schoppmeier M."/>
            <person name="Schroder R."/>
            <person name="Shippy T.D."/>
            <person name="Simonnet F."/>
            <person name="Marques-Souza H."/>
            <person name="Tautz D."/>
            <person name="Tomoyasu Y."/>
            <person name="Trauner J."/>
            <person name="Van der Zee M."/>
            <person name="Vervoort M."/>
            <person name="Wittkopp N."/>
            <person name="Wimmer E.A."/>
            <person name="Yang X."/>
            <person name="Jones A.K."/>
            <person name="Sattelle D.B."/>
            <person name="Ebert P.R."/>
            <person name="Nelson D."/>
            <person name="Scott J.G."/>
            <person name="Beeman R.W."/>
            <person name="Muthukrishnan S."/>
            <person name="Kramer K.J."/>
            <person name="Arakane Y."/>
            <person name="Beeman R.W."/>
            <person name="Zhu Q."/>
            <person name="Hogenkamp D."/>
            <person name="Dixit R."/>
            <person name="Oppert B."/>
            <person name="Jiang H."/>
            <person name="Zou Z."/>
            <person name="Marshall J."/>
            <person name="Elpidina E."/>
            <person name="Vinokurov K."/>
            <person name="Oppert C."/>
            <person name="Zou Z."/>
            <person name="Evans J."/>
            <person name="Lu Z."/>
            <person name="Zhao P."/>
            <person name="Sumathipala N."/>
            <person name="Altincicek B."/>
            <person name="Vilcinskas A."/>
            <person name="Williams M."/>
            <person name="Hultmark D."/>
            <person name="Hetru C."/>
            <person name="Jiang H."/>
            <person name="Grimmelikhuijzen C.J."/>
            <person name="Hauser F."/>
            <person name="Cazzamali G."/>
            <person name="Williamson M."/>
            <person name="Park Y."/>
            <person name="Li B."/>
            <person name="Tanaka Y."/>
            <person name="Predel R."/>
            <person name="Neupert S."/>
            <person name="Schachtner J."/>
            <person name="Verleyen P."/>
            <person name="Raible F."/>
            <person name="Bork P."/>
            <person name="Friedrich M."/>
            <person name="Walden K.K."/>
            <person name="Robertson H.M."/>
            <person name="Angeli S."/>
            <person name="Foret S."/>
            <person name="Bucher G."/>
            <person name="Schuetz S."/>
            <person name="Maleszka R."/>
            <person name="Wimmer E.A."/>
            <person name="Beeman R.W."/>
            <person name="Lorenzen M."/>
            <person name="Tomoyasu Y."/>
            <person name="Miller S.C."/>
            <person name="Grossmann D."/>
            <person name="Bucher G."/>
        </authorList>
    </citation>
    <scope>NUCLEOTIDE SEQUENCE [LARGE SCALE GENOMIC DNA]</scope>
    <source>
        <strain evidence="18 19">Georgia GA2</strain>
    </source>
</reference>
<feature type="domain" description="Amino acid transporter transmembrane" evidence="17">
    <location>
        <begin position="114"/>
        <end position="408"/>
    </location>
</feature>
<evidence type="ECO:0000259" key="17">
    <source>
        <dbReference type="Pfam" id="PF01490"/>
    </source>
</evidence>
<evidence type="ECO:0000256" key="1">
    <source>
        <dbReference type="ARBA" id="ARBA00004107"/>
    </source>
</evidence>
<evidence type="ECO:0000256" key="6">
    <source>
        <dbReference type="ARBA" id="ARBA00022753"/>
    </source>
</evidence>
<dbReference type="GO" id="GO:0006865">
    <property type="term" value="P:amino acid transport"/>
    <property type="evidence" value="ECO:0007669"/>
    <property type="project" value="UniProtKB-KW"/>
</dbReference>
<evidence type="ECO:0000256" key="7">
    <source>
        <dbReference type="ARBA" id="ARBA00022970"/>
    </source>
</evidence>
<dbReference type="PANTHER" id="PTHR22950">
    <property type="entry name" value="AMINO ACID TRANSPORTER"/>
    <property type="match status" value="1"/>
</dbReference>
<keyword evidence="6" id="KW-0967">Endosome</keyword>
<comment type="subcellular location">
    <subcellularLocation>
        <location evidence="1">Late endosome membrane</location>
        <topology evidence="1">Multi-pass membrane protein</topology>
    </subcellularLocation>
    <subcellularLocation>
        <location evidence="2">Lysosome membrane</location>
        <topology evidence="2">Multi-pass membrane protein</topology>
    </subcellularLocation>
</comment>
<keyword evidence="9" id="KW-0915">Sodium</keyword>
<evidence type="ECO:0000256" key="14">
    <source>
        <dbReference type="ARBA" id="ARBA00038442"/>
    </source>
</evidence>
<keyword evidence="19" id="KW-1185">Reference proteome</keyword>
<reference evidence="18 19" key="2">
    <citation type="journal article" date="2010" name="Nucleic Acids Res.">
        <title>BeetleBase in 2010: revisions to provide comprehensive genomic information for Tribolium castaneum.</title>
        <authorList>
            <person name="Kim H.S."/>
            <person name="Murphy T."/>
            <person name="Xia J."/>
            <person name="Caragea D."/>
            <person name="Park Y."/>
            <person name="Beeman R.W."/>
            <person name="Lorenzen M.D."/>
            <person name="Butcher S."/>
            <person name="Manak J.R."/>
            <person name="Brown S.J."/>
        </authorList>
    </citation>
    <scope>GENOME REANNOTATION</scope>
    <source>
        <strain evidence="18 19">Georgia GA2</strain>
    </source>
</reference>
<evidence type="ECO:0000256" key="9">
    <source>
        <dbReference type="ARBA" id="ARBA00023053"/>
    </source>
</evidence>
<comment type="similarity">
    <text evidence="14">Belongs to the amino acid/polyamine transporter 2 family. SLC38A9 subfamily.</text>
</comment>
<keyword evidence="8 16" id="KW-1133">Transmembrane helix</keyword>
<keyword evidence="11" id="KW-1015">Disulfide bond</keyword>
<dbReference type="EMBL" id="KQ971346">
    <property type="protein sequence ID" value="KYB26973.1"/>
    <property type="molecule type" value="Genomic_DNA"/>
</dbReference>
<evidence type="ECO:0000313" key="19">
    <source>
        <dbReference type="Proteomes" id="UP000007266"/>
    </source>
</evidence>
<keyword evidence="5" id="KW-0479">Metal-binding</keyword>
<feature type="transmembrane region" description="Helical" evidence="16">
    <location>
        <begin position="144"/>
        <end position="165"/>
    </location>
</feature>
<feature type="compositionally biased region" description="Basic and acidic residues" evidence="15">
    <location>
        <begin position="27"/>
        <end position="37"/>
    </location>
</feature>
<feature type="compositionally biased region" description="Low complexity" evidence="15">
    <location>
        <begin position="7"/>
        <end position="18"/>
    </location>
</feature>
<keyword evidence="13" id="KW-0458">Lysosome</keyword>
<dbReference type="AlphaFoldDB" id="A0A139WG77"/>